<organism evidence="1">
    <name type="scientific">Paenarthrobacter sp. AMU7</name>
    <dbReference type="NCBI Taxonomy" id="3162492"/>
    <lineage>
        <taxon>Bacteria</taxon>
        <taxon>Bacillati</taxon>
        <taxon>Actinomycetota</taxon>
        <taxon>Actinomycetes</taxon>
        <taxon>Micrococcales</taxon>
        <taxon>Micrococcaceae</taxon>
        <taxon>Paenarthrobacter</taxon>
    </lineage>
</organism>
<proteinExistence type="predicted"/>
<evidence type="ECO:0000313" key="1">
    <source>
        <dbReference type="EMBL" id="XDV71698.1"/>
    </source>
</evidence>
<accession>A0AB39YP95</accession>
<reference evidence="1" key="1">
    <citation type="submission" date="2024-07" db="EMBL/GenBank/DDBJ databases">
        <authorList>
            <person name="Li J."/>
            <person name="Wei H."/>
            <person name="Ma J."/>
        </authorList>
    </citation>
    <scope>NUCLEOTIDE SEQUENCE</scope>
    <source>
        <strain evidence="1">AMU7</strain>
    </source>
</reference>
<name>A0AB39YP95_9MICC</name>
<protein>
    <submittedName>
        <fullName evidence="1">Uncharacterized protein</fullName>
    </submittedName>
</protein>
<dbReference type="RefSeq" id="WP_369745658.1">
    <property type="nucleotide sequence ID" value="NZ_CP165735.1"/>
</dbReference>
<gene>
    <name evidence="1" type="ORF">ABQM86_00455</name>
</gene>
<dbReference type="EMBL" id="CP165735">
    <property type="protein sequence ID" value="XDV71698.1"/>
    <property type="molecule type" value="Genomic_DNA"/>
</dbReference>
<dbReference type="AlphaFoldDB" id="A0AB39YP95"/>
<sequence length="58" mass="6377">MAKKARFGHLNQQRVSFTTGDSINRFQGNAGILRFDARADIPDQVQDTSALQPDGTIT</sequence>